<dbReference type="OrthoDB" id="9806902at2"/>
<gene>
    <name evidence="2" type="ORF">EET67_02710</name>
</gene>
<protein>
    <submittedName>
        <fullName evidence="2">Alpha/beta hydrolase</fullName>
    </submittedName>
</protein>
<reference evidence="2 3" key="1">
    <citation type="submission" date="2018-11" db="EMBL/GenBank/DDBJ databases">
        <title>Pseudaminobacter arsenicus sp. nov., an arsenic-resistant bacterium isolated from arsenic-rich aquifers.</title>
        <authorList>
            <person name="Mu Y."/>
        </authorList>
    </citation>
    <scope>NUCLEOTIDE SEQUENCE [LARGE SCALE GENOMIC DNA]</scope>
    <source>
        <strain evidence="2 3">CB3</strain>
    </source>
</reference>
<evidence type="ECO:0000313" key="2">
    <source>
        <dbReference type="EMBL" id="RUM99812.1"/>
    </source>
</evidence>
<sequence length="310" mass="33617">MAFHNQRLHTSPSGARLNLYVQPAATAPVGVLQINHGLAEHAARYARFAEFMAAHGFHTYAHDHRGHGHTTATDAPLGRFAARDGSAKVIADVAAIHQLIASEHPGLPVVLYGHSMGGIIALNYLLCHSDTVQAATIWNANFSAGLPGRLAQALLAYERFRLGSDMPSRLLPKLTFQAWGKAVPGHRTDFDWLSRDAAEVGKYIADPLCGWDASVSLWQDLFGMIFLGADDSNFAAVRKDLPINLVGGEQDPATAGGKAVTTLASRMRAMGFSNLVSKVYAQTRHESLNELNRDLIMEDFAAWARQAVAR</sequence>
<dbReference type="InterPro" id="IPR022742">
    <property type="entry name" value="Hydrolase_4"/>
</dbReference>
<dbReference type="Proteomes" id="UP000281647">
    <property type="component" value="Unassembled WGS sequence"/>
</dbReference>
<keyword evidence="3" id="KW-1185">Reference proteome</keyword>
<dbReference type="Gene3D" id="3.40.50.1820">
    <property type="entry name" value="alpha/beta hydrolase"/>
    <property type="match status" value="1"/>
</dbReference>
<name>A0A432VCB5_9HYPH</name>
<keyword evidence="2" id="KW-0378">Hydrolase</keyword>
<comment type="caution">
    <text evidence="2">The sequence shown here is derived from an EMBL/GenBank/DDBJ whole genome shotgun (WGS) entry which is preliminary data.</text>
</comment>
<dbReference type="Pfam" id="PF12146">
    <property type="entry name" value="Hydrolase_4"/>
    <property type="match status" value="1"/>
</dbReference>
<dbReference type="InterPro" id="IPR029058">
    <property type="entry name" value="AB_hydrolase_fold"/>
</dbReference>
<dbReference type="InterPro" id="IPR051044">
    <property type="entry name" value="MAG_DAG_Lipase"/>
</dbReference>
<dbReference type="EMBL" id="RKST01000001">
    <property type="protein sequence ID" value="RUM99812.1"/>
    <property type="molecule type" value="Genomic_DNA"/>
</dbReference>
<accession>A0A432VCB5</accession>
<proteinExistence type="predicted"/>
<evidence type="ECO:0000259" key="1">
    <source>
        <dbReference type="Pfam" id="PF12146"/>
    </source>
</evidence>
<evidence type="ECO:0000313" key="3">
    <source>
        <dbReference type="Proteomes" id="UP000281647"/>
    </source>
</evidence>
<dbReference type="AlphaFoldDB" id="A0A432VCB5"/>
<dbReference type="PANTHER" id="PTHR11614">
    <property type="entry name" value="PHOSPHOLIPASE-RELATED"/>
    <property type="match status" value="1"/>
</dbReference>
<dbReference type="SUPFAM" id="SSF53474">
    <property type="entry name" value="alpha/beta-Hydrolases"/>
    <property type="match status" value="1"/>
</dbReference>
<dbReference type="RefSeq" id="WP_128626049.1">
    <property type="nucleotide sequence ID" value="NZ_RKST01000001.1"/>
</dbReference>
<dbReference type="GO" id="GO:0016787">
    <property type="term" value="F:hydrolase activity"/>
    <property type="evidence" value="ECO:0007669"/>
    <property type="project" value="UniProtKB-KW"/>
</dbReference>
<organism evidence="2 3">
    <name type="scientific">Borborobacter arsenicus</name>
    <dbReference type="NCBI Taxonomy" id="1851146"/>
    <lineage>
        <taxon>Bacteria</taxon>
        <taxon>Pseudomonadati</taxon>
        <taxon>Pseudomonadota</taxon>
        <taxon>Alphaproteobacteria</taxon>
        <taxon>Hyphomicrobiales</taxon>
        <taxon>Phyllobacteriaceae</taxon>
        <taxon>Borborobacter</taxon>
    </lineage>
</organism>
<feature type="domain" description="Serine aminopeptidase S33" evidence="1">
    <location>
        <begin position="28"/>
        <end position="291"/>
    </location>
</feature>